<dbReference type="Proteomes" id="UP001519308">
    <property type="component" value="Unassembled WGS sequence"/>
</dbReference>
<dbReference type="PANTHER" id="PTHR31143">
    <property type="match status" value="1"/>
</dbReference>
<keyword evidence="3" id="KW-1185">Reference proteome</keyword>
<feature type="domain" description="N-acetyltransferase" evidence="1">
    <location>
        <begin position="124"/>
        <end position="275"/>
    </location>
</feature>
<dbReference type="RefSeq" id="WP_209649800.1">
    <property type="nucleotide sequence ID" value="NZ_JAGGLL010000028.1"/>
</dbReference>
<dbReference type="SUPFAM" id="SSF55729">
    <property type="entry name" value="Acyl-CoA N-acyltransferases (Nat)"/>
    <property type="match status" value="1"/>
</dbReference>
<protein>
    <submittedName>
        <fullName evidence="2">RimJ/RimL family protein N-acetyltransferase</fullName>
    </submittedName>
</protein>
<comment type="caution">
    <text evidence="2">The sequence shown here is derived from an EMBL/GenBank/DDBJ whole genome shotgun (WGS) entry which is preliminary data.</text>
</comment>
<evidence type="ECO:0000313" key="3">
    <source>
        <dbReference type="Proteomes" id="UP001519308"/>
    </source>
</evidence>
<dbReference type="Pfam" id="PF12746">
    <property type="entry name" value="GNAT_acetyltran"/>
    <property type="match status" value="1"/>
</dbReference>
<proteinExistence type="predicted"/>
<dbReference type="InterPro" id="IPR016181">
    <property type="entry name" value="Acyl_CoA_acyltransferase"/>
</dbReference>
<dbReference type="EMBL" id="JAGGLL010000028">
    <property type="protein sequence ID" value="MBP2023402.1"/>
    <property type="molecule type" value="Genomic_DNA"/>
</dbReference>
<gene>
    <name evidence="2" type="ORF">J2Z44_003239</name>
</gene>
<organism evidence="2 3">
    <name type="scientific">Clostridium punense</name>
    <dbReference type="NCBI Taxonomy" id="1054297"/>
    <lineage>
        <taxon>Bacteria</taxon>
        <taxon>Bacillati</taxon>
        <taxon>Bacillota</taxon>
        <taxon>Clostridia</taxon>
        <taxon>Eubacteriales</taxon>
        <taxon>Clostridiaceae</taxon>
        <taxon>Clostridium</taxon>
    </lineage>
</organism>
<sequence>MRELKKGEFNNIVQLLNEEKVHYTFAYAVAEGKQSGRIFVDNPLEPKCCLLTCKSGKYLVAGCTSNIGFNEFLKVFLLHKENHGNYFDIYSSSKEWVVKLDDILGDNAAKLSRQVFSWDYENLSTISKWSERLPEGFELRKMDGVLFQKYAKEMDSSYIDLWETEDNFLSNGFGFCILKDGDFVSVCNTYYVRQGYAEIDIVTKSEYRQQGFALATCEEFIKYCVSNNIEPVWDCDNGNENSKNLAKKLGFKSVETYEMHWWHKNKTFVEEYLKKYQYTI</sequence>
<dbReference type="PROSITE" id="PS51186">
    <property type="entry name" value="GNAT"/>
    <property type="match status" value="1"/>
</dbReference>
<name>A0ABS4K6I9_9CLOT</name>
<accession>A0ABS4K6I9</accession>
<evidence type="ECO:0000313" key="2">
    <source>
        <dbReference type="EMBL" id="MBP2023402.1"/>
    </source>
</evidence>
<reference evidence="2 3" key="1">
    <citation type="submission" date="2021-03" db="EMBL/GenBank/DDBJ databases">
        <title>Genomic Encyclopedia of Type Strains, Phase IV (KMG-IV): sequencing the most valuable type-strain genomes for metagenomic binning, comparative biology and taxonomic classification.</title>
        <authorList>
            <person name="Goeker M."/>
        </authorList>
    </citation>
    <scope>NUCLEOTIDE SEQUENCE [LARGE SCALE GENOMIC DNA]</scope>
    <source>
        <strain evidence="2 3">DSM 28650</strain>
    </source>
</reference>
<dbReference type="Gene3D" id="3.40.630.30">
    <property type="match status" value="1"/>
</dbReference>
<dbReference type="InterPro" id="IPR000182">
    <property type="entry name" value="GNAT_dom"/>
</dbReference>
<dbReference type="InterPro" id="IPR027365">
    <property type="entry name" value="GNAT_acetyltra_YdfB-like"/>
</dbReference>
<dbReference type="PANTHER" id="PTHR31143:SF2">
    <property type="entry name" value="FR47-LIKE DOMAIN-CONTAINING PROTEIN-RELATED"/>
    <property type="match status" value="1"/>
</dbReference>
<evidence type="ECO:0000259" key="1">
    <source>
        <dbReference type="PROSITE" id="PS51186"/>
    </source>
</evidence>